<dbReference type="GeneID" id="20362623"/>
<evidence type="ECO:0000256" key="1">
    <source>
        <dbReference type="SAM" id="MobiDB-lite"/>
    </source>
</evidence>
<feature type="region of interest" description="Disordered" evidence="1">
    <location>
        <begin position="38"/>
        <end position="67"/>
    </location>
</feature>
<comment type="caution">
    <text evidence="2">The sequence shown here is derived from an EMBL/GenBank/DDBJ whole genome shotgun (WGS) entry which is preliminary data.</text>
</comment>
<dbReference type="RefSeq" id="XP_009255398.1">
    <property type="nucleotide sequence ID" value="XM_009257123.1"/>
</dbReference>
<dbReference type="KEGG" id="fpu:FPSE_04005"/>
<organism evidence="2 3">
    <name type="scientific">Fusarium pseudograminearum (strain CS3096)</name>
    <name type="common">Wheat and barley crown-rot fungus</name>
    <dbReference type="NCBI Taxonomy" id="1028729"/>
    <lineage>
        <taxon>Eukaryota</taxon>
        <taxon>Fungi</taxon>
        <taxon>Dikarya</taxon>
        <taxon>Ascomycota</taxon>
        <taxon>Pezizomycotina</taxon>
        <taxon>Sordariomycetes</taxon>
        <taxon>Hypocreomycetidae</taxon>
        <taxon>Hypocreales</taxon>
        <taxon>Nectriaceae</taxon>
        <taxon>Fusarium</taxon>
    </lineage>
</organism>
<keyword evidence="3" id="KW-1185">Reference proteome</keyword>
<dbReference type="Proteomes" id="UP000007978">
    <property type="component" value="Chromosome 3"/>
</dbReference>
<name>K3W1F8_FUSPC</name>
<dbReference type="HOGENOM" id="CLU_2210197_0_0_1"/>
<sequence length="107" mass="11718">MLPSTVVVEETQHSRCQPIRDDVEKFGRAHARKLYTNPVKSKIGDMQSNGASDAISGKESKPRINFGEHRKGVLTAFDIRNNEILNPDEPVLFGNPGSISANTGKIS</sequence>
<evidence type="ECO:0000313" key="3">
    <source>
        <dbReference type="Proteomes" id="UP000007978"/>
    </source>
</evidence>
<evidence type="ECO:0000313" key="2">
    <source>
        <dbReference type="EMBL" id="EKJ75825.1"/>
    </source>
</evidence>
<reference evidence="2 3" key="1">
    <citation type="journal article" date="2012" name="PLoS Pathog.">
        <title>Comparative pathogenomics reveals horizontally acquired novel virulence genes in fungi infecting cereal hosts.</title>
        <authorList>
            <person name="Gardiner D.M."/>
            <person name="McDonald M.C."/>
            <person name="Covarelli L."/>
            <person name="Solomon P.S."/>
            <person name="Rusu A.G."/>
            <person name="Marshall M."/>
            <person name="Kazan K."/>
            <person name="Chakraborty S."/>
            <person name="McDonald B.A."/>
            <person name="Manners J.M."/>
        </authorList>
    </citation>
    <scope>NUCLEOTIDE SEQUENCE [LARGE SCALE GENOMIC DNA]</scope>
    <source>
        <strain evidence="2 3">CS3096</strain>
    </source>
</reference>
<dbReference type="AlphaFoldDB" id="K3W1F8"/>
<proteinExistence type="predicted"/>
<dbReference type="OrthoDB" id="4986691at2759"/>
<accession>K3W1F8</accession>
<feature type="compositionally biased region" description="Basic and acidic residues" evidence="1">
    <location>
        <begin position="56"/>
        <end position="67"/>
    </location>
</feature>
<gene>
    <name evidence="2" type="ORF">FPSE_04005</name>
</gene>
<protein>
    <submittedName>
        <fullName evidence="2">Uncharacterized protein</fullName>
    </submittedName>
</protein>
<dbReference type="EMBL" id="AFNW01000081">
    <property type="protein sequence ID" value="EKJ75825.1"/>
    <property type="molecule type" value="Genomic_DNA"/>
</dbReference>